<proteinExistence type="predicted"/>
<dbReference type="Proteomes" id="UP000824120">
    <property type="component" value="Chromosome 5"/>
</dbReference>
<dbReference type="EMBL" id="JACXVP010000005">
    <property type="protein sequence ID" value="KAG5606674.1"/>
    <property type="molecule type" value="Genomic_DNA"/>
</dbReference>
<gene>
    <name evidence="2" type="ORF">H5410_028166</name>
</gene>
<sequence length="87" mass="9845">MGYLAHLFTTPLDVTKTKRPKNMHGPTLNTSERNSRDDLITMQLVWDDAPTDEDKRRTMSDSEFDPDANEGDLLALEGTDSDVDMDE</sequence>
<dbReference type="AlphaFoldDB" id="A0A9J5Z1W5"/>
<protein>
    <submittedName>
        <fullName evidence="2">Uncharacterized protein</fullName>
    </submittedName>
</protein>
<dbReference type="OrthoDB" id="1321893at2759"/>
<evidence type="ECO:0000313" key="3">
    <source>
        <dbReference type="Proteomes" id="UP000824120"/>
    </source>
</evidence>
<organism evidence="2 3">
    <name type="scientific">Solanum commersonii</name>
    <name type="common">Commerson's wild potato</name>
    <name type="synonym">Commerson's nightshade</name>
    <dbReference type="NCBI Taxonomy" id="4109"/>
    <lineage>
        <taxon>Eukaryota</taxon>
        <taxon>Viridiplantae</taxon>
        <taxon>Streptophyta</taxon>
        <taxon>Embryophyta</taxon>
        <taxon>Tracheophyta</taxon>
        <taxon>Spermatophyta</taxon>
        <taxon>Magnoliopsida</taxon>
        <taxon>eudicotyledons</taxon>
        <taxon>Gunneridae</taxon>
        <taxon>Pentapetalae</taxon>
        <taxon>asterids</taxon>
        <taxon>lamiids</taxon>
        <taxon>Solanales</taxon>
        <taxon>Solanaceae</taxon>
        <taxon>Solanoideae</taxon>
        <taxon>Solaneae</taxon>
        <taxon>Solanum</taxon>
    </lineage>
</organism>
<feature type="region of interest" description="Disordered" evidence="1">
    <location>
        <begin position="14"/>
        <end position="87"/>
    </location>
</feature>
<name>A0A9J5Z1W5_SOLCO</name>
<comment type="caution">
    <text evidence="2">The sequence shown here is derived from an EMBL/GenBank/DDBJ whole genome shotgun (WGS) entry which is preliminary data.</text>
</comment>
<keyword evidence="3" id="KW-1185">Reference proteome</keyword>
<reference evidence="2 3" key="1">
    <citation type="submission" date="2020-09" db="EMBL/GenBank/DDBJ databases">
        <title>De no assembly of potato wild relative species, Solanum commersonii.</title>
        <authorList>
            <person name="Cho K."/>
        </authorList>
    </citation>
    <scope>NUCLEOTIDE SEQUENCE [LARGE SCALE GENOMIC DNA]</scope>
    <source>
        <strain evidence="2">LZ3.2</strain>
        <tissue evidence="2">Leaf</tissue>
    </source>
</reference>
<accession>A0A9J5Z1W5</accession>
<evidence type="ECO:0000256" key="1">
    <source>
        <dbReference type="SAM" id="MobiDB-lite"/>
    </source>
</evidence>
<evidence type="ECO:0000313" key="2">
    <source>
        <dbReference type="EMBL" id="KAG5606674.1"/>
    </source>
</evidence>